<dbReference type="PANTHER" id="PTHR43649">
    <property type="entry name" value="ARABINOSE-BINDING PROTEIN-RELATED"/>
    <property type="match status" value="1"/>
</dbReference>
<feature type="chain" id="PRO_5046808808" evidence="1">
    <location>
        <begin position="20"/>
        <end position="488"/>
    </location>
</feature>
<dbReference type="Proteomes" id="UP000195573">
    <property type="component" value="Chromosome"/>
</dbReference>
<accession>A0ABN4ZIF4</accession>
<keyword evidence="1" id="KW-0732">Signal</keyword>
<dbReference type="EMBL" id="CP020880">
    <property type="protein sequence ID" value="ART78185.1"/>
    <property type="molecule type" value="Genomic_DNA"/>
</dbReference>
<sequence length="488" mass="55726">MKKFLLTLITAVTVFGLIACSNETTSDKEKENSGDGTTIRVVYKDETNSNPVSVKYFDELEKALEKDKDIKVNFELVDLPQGNYAEKLTLLLYGGDIPDMIYFQGGDQSLTQQGLLEDLTPYIEESEYLKDALSPYNQKRLENYPYLLWIKPLSAKTPVIRKDWFEQMETSEKLMADPTVENYHAFFKELVEKKPGGSTPNYAVTVAGDLEEINFTFNMAFGISQSWLEKSDGTYEYYKVSKNEKEKIAYYQKLYEDGLLDPQFVTKQWDTKEKAFYDGEAAVVSGTAGKVIDIYNGKMKQVNGDEAELVVLPPAKGIDQGFGVTDVTKESRGVAISSQSEHKELVFDILDYLASPEGQKLDRLGFEGEHYNVKDGEIEVTEKYYGEWYARFWEPTELTFDQPLKTPLLSGPATESQEMTIEYFKEDNSFILPEEYVANWDAMENLYREYTTDIITGKRPIDDFDKFVDAWMEAGGTQITEYANKTIK</sequence>
<evidence type="ECO:0000256" key="1">
    <source>
        <dbReference type="SAM" id="SignalP"/>
    </source>
</evidence>
<dbReference type="Pfam" id="PF01547">
    <property type="entry name" value="SBP_bac_1"/>
    <property type="match status" value="1"/>
</dbReference>
<dbReference type="GeneID" id="96740686"/>
<proteinExistence type="predicted"/>
<dbReference type="PROSITE" id="PS51257">
    <property type="entry name" value="PROKAR_LIPOPROTEIN"/>
    <property type="match status" value="1"/>
</dbReference>
<dbReference type="PANTHER" id="PTHR43649:SF17">
    <property type="entry name" value="ABC TRANSPORTER SOLUTE BINDING PROTEIN-SUGAR TRANSPORT"/>
    <property type="match status" value="1"/>
</dbReference>
<dbReference type="RefSeq" id="WP_088019672.1">
    <property type="nucleotide sequence ID" value="NZ_CP020880.1"/>
</dbReference>
<keyword evidence="3" id="KW-1185">Reference proteome</keyword>
<name>A0ABN4ZIF4_9BACI</name>
<organism evidence="2 3">
    <name type="scientific">Sutcliffiella horikoshii</name>
    <dbReference type="NCBI Taxonomy" id="79883"/>
    <lineage>
        <taxon>Bacteria</taxon>
        <taxon>Bacillati</taxon>
        <taxon>Bacillota</taxon>
        <taxon>Bacilli</taxon>
        <taxon>Bacillales</taxon>
        <taxon>Bacillaceae</taxon>
        <taxon>Sutcliffiella</taxon>
    </lineage>
</organism>
<dbReference type="InterPro" id="IPR050490">
    <property type="entry name" value="Bact_solute-bd_prot1"/>
</dbReference>
<protein>
    <submittedName>
        <fullName evidence="2">ABC transporter substrate-binding protein</fullName>
    </submittedName>
</protein>
<reference evidence="2 3" key="1">
    <citation type="submission" date="2017-04" db="EMBL/GenBank/DDBJ databases">
        <title>Complete Genome Sequence of the Bacillus horikoshii 20a strain from Cuatro Cienegas, Coahuila, Mexico.</title>
        <authorList>
            <person name="Zarza E."/>
            <person name="Alcaraz L.D."/>
            <person name="Aguilar-Salinas B."/>
            <person name="Islas A."/>
            <person name="Olmedo-Alvarez G."/>
        </authorList>
    </citation>
    <scope>NUCLEOTIDE SEQUENCE [LARGE SCALE GENOMIC DNA]</scope>
    <source>
        <strain evidence="2 3">20a</strain>
    </source>
</reference>
<dbReference type="Gene3D" id="3.40.190.10">
    <property type="entry name" value="Periplasmic binding protein-like II"/>
    <property type="match status" value="2"/>
</dbReference>
<evidence type="ECO:0000313" key="2">
    <source>
        <dbReference type="EMBL" id="ART78185.1"/>
    </source>
</evidence>
<evidence type="ECO:0000313" key="3">
    <source>
        <dbReference type="Proteomes" id="UP000195573"/>
    </source>
</evidence>
<gene>
    <name evidence="2" type="ORF">B4U37_20005</name>
</gene>
<dbReference type="SUPFAM" id="SSF53850">
    <property type="entry name" value="Periplasmic binding protein-like II"/>
    <property type="match status" value="1"/>
</dbReference>
<dbReference type="InterPro" id="IPR006059">
    <property type="entry name" value="SBP"/>
</dbReference>
<feature type="signal peptide" evidence="1">
    <location>
        <begin position="1"/>
        <end position="19"/>
    </location>
</feature>